<gene>
    <name evidence="1" type="ORF">BDV35DRAFT_385017</name>
</gene>
<reference evidence="1" key="1">
    <citation type="submission" date="2019-04" db="EMBL/GenBank/DDBJ databases">
        <title>Friends and foes A comparative genomics study of 23 Aspergillus species from section Flavi.</title>
        <authorList>
            <consortium name="DOE Joint Genome Institute"/>
            <person name="Kjaerbolling I."/>
            <person name="Vesth T."/>
            <person name="Frisvad J.C."/>
            <person name="Nybo J.L."/>
            <person name="Theobald S."/>
            <person name="Kildgaard S."/>
            <person name="Isbrandt T."/>
            <person name="Kuo A."/>
            <person name="Sato A."/>
            <person name="Lyhne E.K."/>
            <person name="Kogle M.E."/>
            <person name="Wiebenga A."/>
            <person name="Kun R.S."/>
            <person name="Lubbers R.J."/>
            <person name="Makela M.R."/>
            <person name="Barry K."/>
            <person name="Chovatia M."/>
            <person name="Clum A."/>
            <person name="Daum C."/>
            <person name="Haridas S."/>
            <person name="He G."/>
            <person name="LaButti K."/>
            <person name="Lipzen A."/>
            <person name="Mondo S."/>
            <person name="Riley R."/>
            <person name="Salamov A."/>
            <person name="Simmons B.A."/>
            <person name="Magnuson J.K."/>
            <person name="Henrissat B."/>
            <person name="Mortensen U.H."/>
            <person name="Larsen T.O."/>
            <person name="Devries R.P."/>
            <person name="Grigoriev I.V."/>
            <person name="Machida M."/>
            <person name="Baker S.E."/>
            <person name="Andersen M.R."/>
        </authorList>
    </citation>
    <scope>NUCLEOTIDE SEQUENCE [LARGE SCALE GENOMIC DNA]</scope>
    <source>
        <strain evidence="1">CBS 121.62</strain>
    </source>
</reference>
<organism evidence="1">
    <name type="scientific">Aspergillus flavus</name>
    <dbReference type="NCBI Taxonomy" id="5059"/>
    <lineage>
        <taxon>Eukaryota</taxon>
        <taxon>Fungi</taxon>
        <taxon>Dikarya</taxon>
        <taxon>Ascomycota</taxon>
        <taxon>Pezizomycotina</taxon>
        <taxon>Eurotiomycetes</taxon>
        <taxon>Eurotiomycetidae</taxon>
        <taxon>Eurotiales</taxon>
        <taxon>Aspergillaceae</taxon>
        <taxon>Aspergillus</taxon>
        <taxon>Aspergillus subgen. Circumdati</taxon>
    </lineage>
</organism>
<protein>
    <submittedName>
        <fullName evidence="1">Uncharacterized protein</fullName>
    </submittedName>
</protein>
<accession>A0A5N6GLP4</accession>
<sequence>MNIEPQEWIDYFSLDINRPSTAIKQSMMGPILVLWLHVKTGDTKTTYVAKTFSDYSEDEARAQLRRIPSKQHSVEDVKQNLDPFLNETRALEHLNQHCSPSRRIYFPQYYGVLTDINNSKFPLRYKPRRQAVVLEAIKPDIACRRILATGFSMRLNSLPLGSFEVDWYGSLLTDRLRRVDALYDIGIVHGDIEDHHFRLPGEFYDIVLYDFLYHIHSPKVPYLISARNPRPLSVIKKHEKRQVEDQIYARAQQMDFRLYLAESFQSNDALLGALFNPPKQTEDLELIILRVTHRPDGRFSFIN</sequence>
<dbReference type="EMBL" id="ML734693">
    <property type="protein sequence ID" value="KAB8241373.1"/>
    <property type="molecule type" value="Genomic_DNA"/>
</dbReference>
<dbReference type="VEuPathDB" id="FungiDB:AFLA_009620"/>
<evidence type="ECO:0000313" key="1">
    <source>
        <dbReference type="EMBL" id="KAB8241373.1"/>
    </source>
</evidence>
<dbReference type="VEuPathDB" id="FungiDB:F9C07_1711966"/>
<proteinExistence type="predicted"/>
<dbReference type="AlphaFoldDB" id="A0A5N6GLP4"/>
<name>A0A5N6GLP4_ASPFL</name>
<dbReference type="Proteomes" id="UP000325434">
    <property type="component" value="Unassembled WGS sequence"/>
</dbReference>